<evidence type="ECO:0000313" key="2">
    <source>
        <dbReference type="Proteomes" id="UP000184517"/>
    </source>
</evidence>
<dbReference type="InterPro" id="IPR018724">
    <property type="entry name" value="2OG-Fe_dioxygenase"/>
</dbReference>
<dbReference type="AlphaFoldDB" id="A0A1M4SU16"/>
<dbReference type="OrthoDB" id="6681382at2"/>
<evidence type="ECO:0000313" key="1">
    <source>
        <dbReference type="EMBL" id="SHE35681.1"/>
    </source>
</evidence>
<keyword evidence="2" id="KW-1185">Reference proteome</keyword>
<dbReference type="Proteomes" id="UP000184517">
    <property type="component" value="Unassembled WGS sequence"/>
</dbReference>
<dbReference type="Pfam" id="PF10014">
    <property type="entry name" value="2OG-Fe_Oxy_2"/>
    <property type="match status" value="1"/>
</dbReference>
<name>A0A1M4SU16_9GAMM</name>
<organism evidence="1 2">
    <name type="scientific">Marinomonas polaris DSM 16579</name>
    <dbReference type="NCBI Taxonomy" id="1122206"/>
    <lineage>
        <taxon>Bacteria</taxon>
        <taxon>Pseudomonadati</taxon>
        <taxon>Pseudomonadota</taxon>
        <taxon>Gammaproteobacteria</taxon>
        <taxon>Oceanospirillales</taxon>
        <taxon>Oceanospirillaceae</taxon>
        <taxon>Marinomonas</taxon>
    </lineage>
</organism>
<evidence type="ECO:0008006" key="3">
    <source>
        <dbReference type="Google" id="ProtNLM"/>
    </source>
</evidence>
<dbReference type="GO" id="GO:0051213">
    <property type="term" value="F:dioxygenase activity"/>
    <property type="evidence" value="ECO:0007669"/>
    <property type="project" value="InterPro"/>
</dbReference>
<sequence>MITNKVKTESFYLELGQLTPDSVDHLTPSFDHLPPNPYADGEFRLRRYSRFTLEQGQLHRLASQAFVQDESINHFQGNVVRSYEEIDDRIVVDPAFVELFEHFQKMASVADSTPIEVHQLRIFADHKVAEVAPEGIHQDGFDRIGIYVMQRHNIEGGNINIHLDRNSPALISHDFDKGEFVVLNDRKFFHSAQPIKPIDGDQGYMDIFVLTANLMH</sequence>
<dbReference type="STRING" id="1122206.SAMN02745753_00122"/>
<reference evidence="2" key="1">
    <citation type="submission" date="2016-11" db="EMBL/GenBank/DDBJ databases">
        <authorList>
            <person name="Varghese N."/>
            <person name="Submissions S."/>
        </authorList>
    </citation>
    <scope>NUCLEOTIDE SEQUENCE [LARGE SCALE GENOMIC DNA]</scope>
    <source>
        <strain evidence="2">DSM 16579</strain>
    </source>
</reference>
<dbReference type="Gene3D" id="2.60.120.620">
    <property type="entry name" value="q2cbj1_9rhob like domain"/>
    <property type="match status" value="1"/>
</dbReference>
<dbReference type="EMBL" id="FQVF01000002">
    <property type="protein sequence ID" value="SHE35681.1"/>
    <property type="molecule type" value="Genomic_DNA"/>
</dbReference>
<protein>
    <recommendedName>
        <fullName evidence="3">2OG-Fe dioxygenase</fullName>
    </recommendedName>
</protein>
<gene>
    <name evidence="1" type="ORF">SAMN02745753_00122</name>
</gene>
<accession>A0A1M4SU16</accession>
<dbReference type="RefSeq" id="WP_072837797.1">
    <property type="nucleotide sequence ID" value="NZ_FQVF01000002.1"/>
</dbReference>
<proteinExistence type="predicted"/>